<dbReference type="AlphaFoldDB" id="R7UQX9"/>
<dbReference type="PANTHER" id="PTHR22593">
    <property type="entry name" value="TRANSMEMBRANE PROTEIN 18"/>
    <property type="match status" value="1"/>
</dbReference>
<evidence type="ECO:0000256" key="2">
    <source>
        <dbReference type="ARBA" id="ARBA00004127"/>
    </source>
</evidence>
<proteinExistence type="inferred from homology"/>
<feature type="transmembrane region" description="Helical" evidence="11">
    <location>
        <begin position="40"/>
        <end position="57"/>
    </location>
</feature>
<evidence type="ECO:0000256" key="7">
    <source>
        <dbReference type="ARBA" id="ARBA00023054"/>
    </source>
</evidence>
<keyword evidence="10" id="KW-0539">Nucleus</keyword>
<evidence type="ECO:0000256" key="9">
    <source>
        <dbReference type="ARBA" id="ARBA00023136"/>
    </source>
</evidence>
<organism evidence="12">
    <name type="scientific">Capitella teleta</name>
    <name type="common">Polychaete worm</name>
    <dbReference type="NCBI Taxonomy" id="283909"/>
    <lineage>
        <taxon>Eukaryota</taxon>
        <taxon>Metazoa</taxon>
        <taxon>Spiralia</taxon>
        <taxon>Lophotrochozoa</taxon>
        <taxon>Annelida</taxon>
        <taxon>Polychaeta</taxon>
        <taxon>Sedentaria</taxon>
        <taxon>Scolecida</taxon>
        <taxon>Capitellidae</taxon>
        <taxon>Capitella</taxon>
    </lineage>
</organism>
<evidence type="ECO:0000256" key="4">
    <source>
        <dbReference type="ARBA" id="ARBA00014253"/>
    </source>
</evidence>
<evidence type="ECO:0000313" key="14">
    <source>
        <dbReference type="Proteomes" id="UP000014760"/>
    </source>
</evidence>
<evidence type="ECO:0000256" key="1">
    <source>
        <dbReference type="ARBA" id="ARBA00004126"/>
    </source>
</evidence>
<dbReference type="OMA" id="TFSKQQY"/>
<keyword evidence="6 11" id="KW-1133">Transmembrane helix</keyword>
<feature type="non-terminal residue" evidence="12">
    <location>
        <position position="1"/>
    </location>
</feature>
<name>R7UQX9_CAPTE</name>
<dbReference type="PANTHER" id="PTHR22593:SF2">
    <property type="entry name" value="TRANSMEMBRANE PROTEIN 18"/>
    <property type="match status" value="1"/>
</dbReference>
<feature type="transmembrane region" description="Helical" evidence="11">
    <location>
        <begin position="12"/>
        <end position="33"/>
    </location>
</feature>
<evidence type="ECO:0000256" key="11">
    <source>
        <dbReference type="SAM" id="Phobius"/>
    </source>
</evidence>
<feature type="transmembrane region" description="Helical" evidence="11">
    <location>
        <begin position="77"/>
        <end position="101"/>
    </location>
</feature>
<evidence type="ECO:0000256" key="6">
    <source>
        <dbReference type="ARBA" id="ARBA00022989"/>
    </source>
</evidence>
<dbReference type="EnsemblMetazoa" id="CapteT92248">
    <property type="protein sequence ID" value="CapteP92248"/>
    <property type="gene ID" value="CapteG92248"/>
</dbReference>
<keyword evidence="9 11" id="KW-0472">Membrane</keyword>
<reference evidence="13" key="3">
    <citation type="submission" date="2015-06" db="UniProtKB">
        <authorList>
            <consortium name="EnsemblMetazoa"/>
        </authorList>
    </citation>
    <scope>IDENTIFICATION</scope>
</reference>
<dbReference type="GO" id="GO:0031965">
    <property type="term" value="C:nuclear membrane"/>
    <property type="evidence" value="ECO:0007669"/>
    <property type="project" value="UniProtKB-SubCell"/>
</dbReference>
<evidence type="ECO:0000313" key="13">
    <source>
        <dbReference type="EnsemblMetazoa" id="CapteP92248"/>
    </source>
</evidence>
<keyword evidence="7" id="KW-0175">Coiled coil</keyword>
<dbReference type="InterPro" id="IPR026721">
    <property type="entry name" value="TMEM18"/>
</dbReference>
<dbReference type="EMBL" id="AMQN01007703">
    <property type="status" value="NOT_ANNOTATED_CDS"/>
    <property type="molecule type" value="Genomic_DNA"/>
</dbReference>
<protein>
    <recommendedName>
        <fullName evidence="4">Transmembrane protein 18</fullName>
    </recommendedName>
</protein>
<comment type="subcellular location">
    <subcellularLocation>
        <location evidence="2">Endomembrane system</location>
        <topology evidence="2">Multi-pass membrane protein</topology>
    </subcellularLocation>
    <subcellularLocation>
        <location evidence="1">Nucleus membrane</location>
    </subcellularLocation>
</comment>
<keyword evidence="8" id="KW-0238">DNA-binding</keyword>
<reference evidence="12 14" key="2">
    <citation type="journal article" date="2013" name="Nature">
        <title>Insights into bilaterian evolution from three spiralian genomes.</title>
        <authorList>
            <person name="Simakov O."/>
            <person name="Marletaz F."/>
            <person name="Cho S.J."/>
            <person name="Edsinger-Gonzales E."/>
            <person name="Havlak P."/>
            <person name="Hellsten U."/>
            <person name="Kuo D.H."/>
            <person name="Larsson T."/>
            <person name="Lv J."/>
            <person name="Arendt D."/>
            <person name="Savage R."/>
            <person name="Osoegawa K."/>
            <person name="de Jong P."/>
            <person name="Grimwood J."/>
            <person name="Chapman J.A."/>
            <person name="Shapiro H."/>
            <person name="Aerts A."/>
            <person name="Otillar R.P."/>
            <person name="Terry A.Y."/>
            <person name="Boore J.L."/>
            <person name="Grigoriev I.V."/>
            <person name="Lindberg D.R."/>
            <person name="Seaver E.C."/>
            <person name="Weisblat D.A."/>
            <person name="Putnam N.H."/>
            <person name="Rokhsar D.S."/>
        </authorList>
    </citation>
    <scope>NUCLEOTIDE SEQUENCE</scope>
    <source>
        <strain evidence="12 14">I ESC-2004</strain>
    </source>
</reference>
<evidence type="ECO:0000313" key="12">
    <source>
        <dbReference type="EMBL" id="ELU05831.1"/>
    </source>
</evidence>
<evidence type="ECO:0000256" key="5">
    <source>
        <dbReference type="ARBA" id="ARBA00022692"/>
    </source>
</evidence>
<evidence type="ECO:0000256" key="10">
    <source>
        <dbReference type="ARBA" id="ARBA00023242"/>
    </source>
</evidence>
<gene>
    <name evidence="12" type="ORF">CAPTEDRAFT_92248</name>
</gene>
<evidence type="ECO:0000256" key="8">
    <source>
        <dbReference type="ARBA" id="ARBA00023125"/>
    </source>
</evidence>
<evidence type="ECO:0000256" key="3">
    <source>
        <dbReference type="ARBA" id="ARBA00009971"/>
    </source>
</evidence>
<dbReference type="Proteomes" id="UP000014760">
    <property type="component" value="Unassembled WGS sequence"/>
</dbReference>
<dbReference type="OrthoDB" id="411535at2759"/>
<dbReference type="GO" id="GO:0003677">
    <property type="term" value="F:DNA binding"/>
    <property type="evidence" value="ECO:0007669"/>
    <property type="project" value="UniProtKB-KW"/>
</dbReference>
<keyword evidence="5 11" id="KW-0812">Transmembrane</keyword>
<accession>R7UQX9</accession>
<sequence length="130" mass="15213">SFFVQIDWEERWLWVLIASHLVCLAVTIASTAYKAHSFQMVLFFTLLGLIYCSEYINEWAAANYKLFANQQYFDSKGLFISLMFSFPLLLNCLVIVVGWMCNTMSLMVNVKRAKIRHEHAAMKEEEKKEK</sequence>
<dbReference type="STRING" id="283909.R7UQX9"/>
<dbReference type="EMBL" id="KB301197">
    <property type="protein sequence ID" value="ELU05831.1"/>
    <property type="molecule type" value="Genomic_DNA"/>
</dbReference>
<keyword evidence="14" id="KW-1185">Reference proteome</keyword>
<reference evidence="14" key="1">
    <citation type="submission" date="2012-12" db="EMBL/GenBank/DDBJ databases">
        <authorList>
            <person name="Hellsten U."/>
            <person name="Grimwood J."/>
            <person name="Chapman J.A."/>
            <person name="Shapiro H."/>
            <person name="Aerts A."/>
            <person name="Otillar R.P."/>
            <person name="Terry A.Y."/>
            <person name="Boore J.L."/>
            <person name="Simakov O."/>
            <person name="Marletaz F."/>
            <person name="Cho S.-J."/>
            <person name="Edsinger-Gonzales E."/>
            <person name="Havlak P."/>
            <person name="Kuo D.-H."/>
            <person name="Larsson T."/>
            <person name="Lv J."/>
            <person name="Arendt D."/>
            <person name="Savage R."/>
            <person name="Osoegawa K."/>
            <person name="de Jong P."/>
            <person name="Lindberg D.R."/>
            <person name="Seaver E.C."/>
            <person name="Weisblat D.A."/>
            <person name="Putnam N.H."/>
            <person name="Grigoriev I.V."/>
            <person name="Rokhsar D.S."/>
        </authorList>
    </citation>
    <scope>NUCLEOTIDE SEQUENCE</scope>
    <source>
        <strain evidence="14">I ESC-2004</strain>
    </source>
</reference>
<dbReference type="Pfam" id="PF14770">
    <property type="entry name" value="TMEM18"/>
    <property type="match status" value="1"/>
</dbReference>
<comment type="similarity">
    <text evidence="3">Belongs to the TMEM18 family.</text>
</comment>
<dbReference type="HOGENOM" id="CLU_101161_1_1_1"/>
<dbReference type="FunCoup" id="R7UQX9">
    <property type="interactions" value="813"/>
</dbReference>